<evidence type="ECO:0000256" key="1">
    <source>
        <dbReference type="SAM" id="Phobius"/>
    </source>
</evidence>
<evidence type="ECO:0000313" key="2">
    <source>
        <dbReference type="EMBL" id="MTI23413.1"/>
    </source>
</evidence>
<gene>
    <name evidence="2" type="ORF">E1163_00460</name>
</gene>
<keyword evidence="1" id="KW-1133">Transmembrane helix</keyword>
<name>A0ABW9RHJ4_9BACT</name>
<keyword evidence="3" id="KW-1185">Reference proteome</keyword>
<feature type="transmembrane region" description="Helical" evidence="1">
    <location>
        <begin position="12"/>
        <end position="34"/>
    </location>
</feature>
<sequence length="101" mass="11511">MMTLHQTILRIAPALIALLISVLILDLFLSYYILDHMISIIPGWHTTIYDIDQGWRPGFQTLLIFLFVGGILSIYAVIKYLIRKVIVFLQSKSHHSQTGNG</sequence>
<accession>A0ABW9RHJ4</accession>
<dbReference type="Proteomes" id="UP000798808">
    <property type="component" value="Unassembled WGS sequence"/>
</dbReference>
<reference evidence="2 3" key="1">
    <citation type="submission" date="2019-02" db="EMBL/GenBank/DDBJ databases">
        <authorList>
            <person name="Goldberg S.R."/>
            <person name="Haltli B.A."/>
            <person name="Correa H."/>
            <person name="Russell K.G."/>
        </authorList>
    </citation>
    <scope>NUCLEOTIDE SEQUENCE [LARGE SCALE GENOMIC DNA]</scope>
    <source>
        <strain evidence="2 3">JCM 16186</strain>
    </source>
</reference>
<comment type="caution">
    <text evidence="2">The sequence shown here is derived from an EMBL/GenBank/DDBJ whole genome shotgun (WGS) entry which is preliminary data.</text>
</comment>
<organism evidence="2 3">
    <name type="scientific">Fulvivirga kasyanovii</name>
    <dbReference type="NCBI Taxonomy" id="396812"/>
    <lineage>
        <taxon>Bacteria</taxon>
        <taxon>Pseudomonadati</taxon>
        <taxon>Bacteroidota</taxon>
        <taxon>Cytophagia</taxon>
        <taxon>Cytophagales</taxon>
        <taxon>Fulvivirgaceae</taxon>
        <taxon>Fulvivirga</taxon>
    </lineage>
</organism>
<feature type="transmembrane region" description="Helical" evidence="1">
    <location>
        <begin position="62"/>
        <end position="82"/>
    </location>
</feature>
<keyword evidence="1" id="KW-0812">Transmembrane</keyword>
<evidence type="ECO:0000313" key="3">
    <source>
        <dbReference type="Proteomes" id="UP000798808"/>
    </source>
</evidence>
<dbReference type="RefSeq" id="WP_155168561.1">
    <property type="nucleotide sequence ID" value="NZ_BAAAFL010000051.1"/>
</dbReference>
<dbReference type="EMBL" id="SMLW01000155">
    <property type="protein sequence ID" value="MTI23413.1"/>
    <property type="molecule type" value="Genomic_DNA"/>
</dbReference>
<keyword evidence="1" id="KW-0472">Membrane</keyword>
<protein>
    <submittedName>
        <fullName evidence="2">Uncharacterized protein</fullName>
    </submittedName>
</protein>
<proteinExistence type="predicted"/>